<sequence length="397" mass="45961">MKSKMALGVLVRRRYLVALVVLISLLYFLESAVRPTSSFRFPSSADPDALAAANLKGIPADAQAHAALTNLSPTSSGPPTCFGKEHANATMLMLARNSDLAGAISSVSQIQDRFNRHCNYPWVFLNDEEFNAEFRREMSKLTNGSVSFGLVPREHWVQPDWIDEDLARAGRDRMVAQDIIYAGSVPYRNMCRFNSGFFFHHPLLQQYRYYWRVEPDIEYTCDVPYDPFRFMQDNDKVYGFTISFYEWEPTIPTLWKNVKEFITKHPEHVAPDNAMAYLSDDGGQTYNLCHFWSNFEIADMSFWRAPAYQAFFSFLEHRGGFYYERWGDAPVHSIAAALFASKSQLHFFEDIGYRHSPFQHCPLDSNLYRERRCSCDQGDTLDFRQQSCIPRYKKLFN</sequence>
<evidence type="ECO:0000313" key="4">
    <source>
        <dbReference type="Proteomes" id="UP000623467"/>
    </source>
</evidence>
<dbReference type="FunFam" id="3.90.550.10:FF:000051">
    <property type="entry name" value="Alpha-1,2-mannosyltransferase (Ktr4)"/>
    <property type="match status" value="1"/>
</dbReference>
<keyword evidence="2 3" id="KW-0808">Transferase</keyword>
<keyword evidence="4" id="KW-1185">Reference proteome</keyword>
<dbReference type="OrthoDB" id="439943at2759"/>
<dbReference type="GO" id="GO:0016020">
    <property type="term" value="C:membrane"/>
    <property type="evidence" value="ECO:0007669"/>
    <property type="project" value="InterPro"/>
</dbReference>
<dbReference type="AlphaFoldDB" id="A0A8H7CNL7"/>
<dbReference type="GO" id="GO:0006487">
    <property type="term" value="P:protein N-linked glycosylation"/>
    <property type="evidence" value="ECO:0007669"/>
    <property type="project" value="TreeGrafter"/>
</dbReference>
<dbReference type="Pfam" id="PF01793">
    <property type="entry name" value="Glyco_transf_15"/>
    <property type="match status" value="1"/>
</dbReference>
<evidence type="ECO:0000256" key="1">
    <source>
        <dbReference type="ARBA" id="ARBA00007677"/>
    </source>
</evidence>
<dbReference type="PANTHER" id="PTHR31121:SF6">
    <property type="entry name" value="ALPHA-1,2 MANNOSYLTRANSFERASE KTR1"/>
    <property type="match status" value="1"/>
</dbReference>
<protein>
    <submittedName>
        <fullName evidence="3">Glycosyltransferase family 15 protein</fullName>
    </submittedName>
</protein>
<dbReference type="SUPFAM" id="SSF53448">
    <property type="entry name" value="Nucleotide-diphospho-sugar transferases"/>
    <property type="match status" value="1"/>
</dbReference>
<evidence type="ECO:0000256" key="2">
    <source>
        <dbReference type="ARBA" id="ARBA00022679"/>
    </source>
</evidence>
<gene>
    <name evidence="3" type="ORF">MSAN_01920600</name>
</gene>
<comment type="caution">
    <text evidence="3">The sequence shown here is derived from an EMBL/GenBank/DDBJ whole genome shotgun (WGS) entry which is preliminary data.</text>
</comment>
<dbReference type="InterPro" id="IPR029044">
    <property type="entry name" value="Nucleotide-diphossugar_trans"/>
</dbReference>
<dbReference type="GO" id="GO:0005794">
    <property type="term" value="C:Golgi apparatus"/>
    <property type="evidence" value="ECO:0007669"/>
    <property type="project" value="TreeGrafter"/>
</dbReference>
<proteinExistence type="inferred from homology"/>
<organism evidence="3 4">
    <name type="scientific">Mycena sanguinolenta</name>
    <dbReference type="NCBI Taxonomy" id="230812"/>
    <lineage>
        <taxon>Eukaryota</taxon>
        <taxon>Fungi</taxon>
        <taxon>Dikarya</taxon>
        <taxon>Basidiomycota</taxon>
        <taxon>Agaricomycotina</taxon>
        <taxon>Agaricomycetes</taxon>
        <taxon>Agaricomycetidae</taxon>
        <taxon>Agaricales</taxon>
        <taxon>Marasmiineae</taxon>
        <taxon>Mycenaceae</taxon>
        <taxon>Mycena</taxon>
    </lineage>
</organism>
<evidence type="ECO:0000313" key="3">
    <source>
        <dbReference type="EMBL" id="KAF7344394.1"/>
    </source>
</evidence>
<accession>A0A8H7CNL7</accession>
<dbReference type="EMBL" id="JACAZH010000021">
    <property type="protein sequence ID" value="KAF7344394.1"/>
    <property type="molecule type" value="Genomic_DNA"/>
</dbReference>
<comment type="similarity">
    <text evidence="1">Belongs to the glycosyltransferase 15 family.</text>
</comment>
<reference evidence="3" key="1">
    <citation type="submission" date="2020-05" db="EMBL/GenBank/DDBJ databases">
        <title>Mycena genomes resolve the evolution of fungal bioluminescence.</title>
        <authorList>
            <person name="Tsai I.J."/>
        </authorList>
    </citation>
    <scope>NUCLEOTIDE SEQUENCE</scope>
    <source>
        <strain evidence="3">160909Yilan</strain>
    </source>
</reference>
<dbReference type="InterPro" id="IPR002685">
    <property type="entry name" value="Glyco_trans_15"/>
</dbReference>
<dbReference type="Proteomes" id="UP000623467">
    <property type="component" value="Unassembled WGS sequence"/>
</dbReference>
<dbReference type="Gene3D" id="3.90.550.10">
    <property type="entry name" value="Spore Coat Polysaccharide Biosynthesis Protein SpsA, Chain A"/>
    <property type="match status" value="1"/>
</dbReference>
<dbReference type="GO" id="GO:0000026">
    <property type="term" value="F:alpha-1,2-mannosyltransferase activity"/>
    <property type="evidence" value="ECO:0007669"/>
    <property type="project" value="TreeGrafter"/>
</dbReference>
<dbReference type="PANTHER" id="PTHR31121">
    <property type="entry name" value="ALPHA-1,2 MANNOSYLTRANSFERASE KTR1"/>
    <property type="match status" value="1"/>
</dbReference>
<dbReference type="GO" id="GO:0000032">
    <property type="term" value="P:cell wall mannoprotein biosynthetic process"/>
    <property type="evidence" value="ECO:0007669"/>
    <property type="project" value="TreeGrafter"/>
</dbReference>
<name>A0A8H7CNL7_9AGAR</name>